<evidence type="ECO:0000259" key="9">
    <source>
        <dbReference type="PROSITE" id="PS50011"/>
    </source>
</evidence>
<evidence type="ECO:0000256" key="8">
    <source>
        <dbReference type="ARBA" id="ARBA00048679"/>
    </source>
</evidence>
<feature type="domain" description="Protein kinase" evidence="9">
    <location>
        <begin position="50"/>
        <end position="389"/>
    </location>
</feature>
<dbReference type="GO" id="GO:0005524">
    <property type="term" value="F:ATP binding"/>
    <property type="evidence" value="ECO:0007669"/>
    <property type="project" value="UniProtKB-KW"/>
</dbReference>
<keyword evidence="4" id="KW-0547">Nucleotide-binding</keyword>
<keyword evidence="3" id="KW-0808">Transferase</keyword>
<dbReference type="SUPFAM" id="SSF56112">
    <property type="entry name" value="Protein kinase-like (PK-like)"/>
    <property type="match status" value="1"/>
</dbReference>
<dbReference type="Gene3D" id="1.10.510.10">
    <property type="entry name" value="Transferase(Phosphotransferase) domain 1"/>
    <property type="match status" value="1"/>
</dbReference>
<dbReference type="InterPro" id="IPR000719">
    <property type="entry name" value="Prot_kinase_dom"/>
</dbReference>
<evidence type="ECO:0000256" key="7">
    <source>
        <dbReference type="ARBA" id="ARBA00047899"/>
    </source>
</evidence>
<dbReference type="PROSITE" id="PS50011">
    <property type="entry name" value="PROTEIN_KINASE_DOM"/>
    <property type="match status" value="1"/>
</dbReference>
<proteinExistence type="predicted"/>
<dbReference type="PANTHER" id="PTHR47634:SF9">
    <property type="entry name" value="PROTEIN KINASE DOMAIN-CONTAINING PROTEIN-RELATED"/>
    <property type="match status" value="1"/>
</dbReference>
<evidence type="ECO:0000256" key="2">
    <source>
        <dbReference type="ARBA" id="ARBA00022527"/>
    </source>
</evidence>
<dbReference type="AlphaFoldDB" id="A0A9Q8PIC9"/>
<keyword evidence="5 10" id="KW-0418">Kinase</keyword>
<keyword evidence="2" id="KW-0723">Serine/threonine-protein kinase</keyword>
<evidence type="ECO:0000256" key="6">
    <source>
        <dbReference type="ARBA" id="ARBA00022840"/>
    </source>
</evidence>
<dbReference type="KEGG" id="ffu:CLAFUR5_12393"/>
<dbReference type="Proteomes" id="UP000756132">
    <property type="component" value="Chromosome 10"/>
</dbReference>
<dbReference type="Gene3D" id="3.30.200.20">
    <property type="entry name" value="Phosphorylase Kinase, domain 1"/>
    <property type="match status" value="1"/>
</dbReference>
<dbReference type="SMART" id="SM00220">
    <property type="entry name" value="S_TKc"/>
    <property type="match status" value="1"/>
</dbReference>
<dbReference type="OMA" id="HPPLAMS"/>
<organism evidence="10 11">
    <name type="scientific">Passalora fulva</name>
    <name type="common">Tomato leaf mold</name>
    <name type="synonym">Cladosporium fulvum</name>
    <dbReference type="NCBI Taxonomy" id="5499"/>
    <lineage>
        <taxon>Eukaryota</taxon>
        <taxon>Fungi</taxon>
        <taxon>Dikarya</taxon>
        <taxon>Ascomycota</taxon>
        <taxon>Pezizomycotina</taxon>
        <taxon>Dothideomycetes</taxon>
        <taxon>Dothideomycetidae</taxon>
        <taxon>Mycosphaerellales</taxon>
        <taxon>Mycosphaerellaceae</taxon>
        <taxon>Fulvia</taxon>
    </lineage>
</organism>
<dbReference type="GeneID" id="71992271"/>
<dbReference type="InterPro" id="IPR011009">
    <property type="entry name" value="Kinase-like_dom_sf"/>
</dbReference>
<dbReference type="GO" id="GO:0050684">
    <property type="term" value="P:regulation of mRNA processing"/>
    <property type="evidence" value="ECO:0007669"/>
    <property type="project" value="TreeGrafter"/>
</dbReference>
<evidence type="ECO:0000313" key="10">
    <source>
        <dbReference type="EMBL" id="UJO23040.1"/>
    </source>
</evidence>
<dbReference type="OrthoDB" id="5979581at2759"/>
<dbReference type="PANTHER" id="PTHR47634">
    <property type="entry name" value="PROTEIN KINASE DOMAIN-CONTAINING PROTEIN-RELATED"/>
    <property type="match status" value="1"/>
</dbReference>
<comment type="catalytic activity">
    <reaction evidence="7">
        <text>L-threonyl-[protein] + ATP = O-phospho-L-threonyl-[protein] + ADP + H(+)</text>
        <dbReference type="Rhea" id="RHEA:46608"/>
        <dbReference type="Rhea" id="RHEA-COMP:11060"/>
        <dbReference type="Rhea" id="RHEA-COMP:11605"/>
        <dbReference type="ChEBI" id="CHEBI:15378"/>
        <dbReference type="ChEBI" id="CHEBI:30013"/>
        <dbReference type="ChEBI" id="CHEBI:30616"/>
        <dbReference type="ChEBI" id="CHEBI:61977"/>
        <dbReference type="ChEBI" id="CHEBI:456216"/>
        <dbReference type="EC" id="2.7.11.1"/>
    </reaction>
</comment>
<keyword evidence="11" id="KW-1185">Reference proteome</keyword>
<accession>A0A9Q8PIC9</accession>
<comment type="catalytic activity">
    <reaction evidence="8">
        <text>L-seryl-[protein] + ATP = O-phospho-L-seryl-[protein] + ADP + H(+)</text>
        <dbReference type="Rhea" id="RHEA:17989"/>
        <dbReference type="Rhea" id="RHEA-COMP:9863"/>
        <dbReference type="Rhea" id="RHEA-COMP:11604"/>
        <dbReference type="ChEBI" id="CHEBI:15378"/>
        <dbReference type="ChEBI" id="CHEBI:29999"/>
        <dbReference type="ChEBI" id="CHEBI:30616"/>
        <dbReference type="ChEBI" id="CHEBI:83421"/>
        <dbReference type="ChEBI" id="CHEBI:456216"/>
        <dbReference type="EC" id="2.7.11.1"/>
    </reaction>
</comment>
<dbReference type="EMBL" id="CP090172">
    <property type="protein sequence ID" value="UJO23040.1"/>
    <property type="molecule type" value="Genomic_DNA"/>
</dbReference>
<evidence type="ECO:0000256" key="4">
    <source>
        <dbReference type="ARBA" id="ARBA00022741"/>
    </source>
</evidence>
<dbReference type="RefSeq" id="XP_047767406.1">
    <property type="nucleotide sequence ID" value="XM_047911541.1"/>
</dbReference>
<reference evidence="10" key="1">
    <citation type="submission" date="2021-12" db="EMBL/GenBank/DDBJ databases">
        <authorList>
            <person name="Zaccaron A."/>
            <person name="Stergiopoulos I."/>
        </authorList>
    </citation>
    <scope>NUCLEOTIDE SEQUENCE</scope>
    <source>
        <strain evidence="10">Race5_Kim</strain>
    </source>
</reference>
<name>A0A9Q8PIC9_PASFU</name>
<dbReference type="GO" id="GO:0004674">
    <property type="term" value="F:protein serine/threonine kinase activity"/>
    <property type="evidence" value="ECO:0007669"/>
    <property type="project" value="UniProtKB-KW"/>
</dbReference>
<dbReference type="Pfam" id="PF00069">
    <property type="entry name" value="Pkinase"/>
    <property type="match status" value="1"/>
</dbReference>
<evidence type="ECO:0000256" key="5">
    <source>
        <dbReference type="ARBA" id="ARBA00022777"/>
    </source>
</evidence>
<evidence type="ECO:0000256" key="3">
    <source>
        <dbReference type="ARBA" id="ARBA00022679"/>
    </source>
</evidence>
<dbReference type="EC" id="2.7.11.1" evidence="1"/>
<protein>
    <recommendedName>
        <fullName evidence="1">non-specific serine/threonine protein kinase</fullName>
        <ecNumber evidence="1">2.7.11.1</ecNumber>
    </recommendedName>
</protein>
<evidence type="ECO:0000256" key="1">
    <source>
        <dbReference type="ARBA" id="ARBA00012513"/>
    </source>
</evidence>
<sequence>MTSPSPTQDASLPEAEYLSGEVLLEEESFSWYSPSKFYAIHIGDIVESRYQVLAKLGYGSVSTAWLCKDMREDKYVTLKVYMTGHRQALNEAKVMNHLNSTPSDHPGAKLVRTMLDTFEIEGEHGKHVCMVYQPLSLSLRDIRTIAGGQVPAEILKPMLYAMLLALEYLHTVAHVVHTDIQDGNIMLSIDDESIWDEALEGERQHPSPRKEVDGRTTYSSLEVDMPDDPGEPMICDFGDAQIGAGPFKIEVMPDLYRAPEIVLGIPWNEKIDIWAFGLMIWDLVQGKHLFNERLPTREASAGTHLSKMIALMGPPPPDLAENAGVWDKFLDAEGCLNPGIKTFQGSLEDEDEIFEGDEKTAFLSFTRKMLRWRPEDRLSAKELLEDSWLRGDWYGAKT</sequence>
<keyword evidence="6" id="KW-0067">ATP-binding</keyword>
<dbReference type="InterPro" id="IPR051334">
    <property type="entry name" value="SRPK"/>
</dbReference>
<evidence type="ECO:0000313" key="11">
    <source>
        <dbReference type="Proteomes" id="UP000756132"/>
    </source>
</evidence>
<reference evidence="10" key="2">
    <citation type="journal article" date="2022" name="Microb. Genom.">
        <title>A chromosome-scale genome assembly of the tomato pathogen Cladosporium fulvum reveals a compartmentalized genome architecture and the presence of a dispensable chromosome.</title>
        <authorList>
            <person name="Zaccaron A.Z."/>
            <person name="Chen L.H."/>
            <person name="Samaras A."/>
            <person name="Stergiopoulos I."/>
        </authorList>
    </citation>
    <scope>NUCLEOTIDE SEQUENCE</scope>
    <source>
        <strain evidence="10">Race5_Kim</strain>
    </source>
</reference>
<gene>
    <name evidence="10" type="ORF">CLAFUR5_12393</name>
</gene>
<dbReference type="GO" id="GO:0000245">
    <property type="term" value="P:spliceosomal complex assembly"/>
    <property type="evidence" value="ECO:0007669"/>
    <property type="project" value="TreeGrafter"/>
</dbReference>